<feature type="compositionally biased region" description="Polar residues" evidence="1">
    <location>
        <begin position="217"/>
        <end position="238"/>
    </location>
</feature>
<feature type="compositionally biased region" description="Acidic residues" evidence="1">
    <location>
        <begin position="1"/>
        <end position="10"/>
    </location>
</feature>
<feature type="compositionally biased region" description="Polar residues" evidence="1">
    <location>
        <begin position="265"/>
        <end position="278"/>
    </location>
</feature>
<dbReference type="Proteomes" id="UP000244005">
    <property type="component" value="Unassembled WGS sequence"/>
</dbReference>
<sequence length="326" mass="35090">MAEEPDEVDVSSDVRKDKRAGGGGGGIAVRNYRGSDEKDHVGSASSSGAGPKLRSRKVGTPRRYMDGDEDGGSASASGATEAMSEQFIPVGQATKKAEDRHHHQFVPSETVSRTAGKEVEVRHCDISGHEHKDCWACNRGDGRGHDESCHADKVQVIRSVSVKKALRVIAPAGMVEGRKAWSSSTSGGRDRLLLSTAPAESMDGLRPKGGRGIGVSETESSDWAPSPRNPNASFSSELDGQGRTSPSRRRPTRRSKQKTKRVDPNSVQNHTSTVNEGNLGVASNYSYQLPQTHLSMIARARSKETLEALRSYRRMSECKPPLAVSS</sequence>
<evidence type="ECO:0000313" key="3">
    <source>
        <dbReference type="Proteomes" id="UP000244005"/>
    </source>
</evidence>
<gene>
    <name evidence="2" type="ORF">MARPO_0037s0021</name>
</gene>
<feature type="region of interest" description="Disordered" evidence="1">
    <location>
        <begin position="196"/>
        <end position="278"/>
    </location>
</feature>
<evidence type="ECO:0000313" key="2">
    <source>
        <dbReference type="EMBL" id="PTQ40835.1"/>
    </source>
</evidence>
<keyword evidence="3" id="KW-1185">Reference proteome</keyword>
<feature type="compositionally biased region" description="Low complexity" evidence="1">
    <location>
        <begin position="72"/>
        <end position="82"/>
    </location>
</feature>
<protein>
    <submittedName>
        <fullName evidence="2">Uncharacterized protein</fullName>
    </submittedName>
</protein>
<feature type="compositionally biased region" description="Basic residues" evidence="1">
    <location>
        <begin position="246"/>
        <end position="259"/>
    </location>
</feature>
<proteinExistence type="predicted"/>
<dbReference type="EMBL" id="KZ772709">
    <property type="protein sequence ID" value="PTQ40835.1"/>
    <property type="molecule type" value="Genomic_DNA"/>
</dbReference>
<accession>A0A2R6X402</accession>
<feature type="region of interest" description="Disordered" evidence="1">
    <location>
        <begin position="1"/>
        <end position="82"/>
    </location>
</feature>
<dbReference type="Gramene" id="Mp3g11760.1">
    <property type="protein sequence ID" value="Mp3g11760.1.cds"/>
    <property type="gene ID" value="Mp3g11760"/>
</dbReference>
<reference evidence="3" key="1">
    <citation type="journal article" date="2017" name="Cell">
        <title>Insights into land plant evolution garnered from the Marchantia polymorpha genome.</title>
        <authorList>
            <person name="Bowman J.L."/>
            <person name="Kohchi T."/>
            <person name="Yamato K.T."/>
            <person name="Jenkins J."/>
            <person name="Shu S."/>
            <person name="Ishizaki K."/>
            <person name="Yamaoka S."/>
            <person name="Nishihama R."/>
            <person name="Nakamura Y."/>
            <person name="Berger F."/>
            <person name="Adam C."/>
            <person name="Aki S.S."/>
            <person name="Althoff F."/>
            <person name="Araki T."/>
            <person name="Arteaga-Vazquez M.A."/>
            <person name="Balasubrmanian S."/>
            <person name="Barry K."/>
            <person name="Bauer D."/>
            <person name="Boehm C.R."/>
            <person name="Briginshaw L."/>
            <person name="Caballero-Perez J."/>
            <person name="Catarino B."/>
            <person name="Chen F."/>
            <person name="Chiyoda S."/>
            <person name="Chovatia M."/>
            <person name="Davies K.M."/>
            <person name="Delmans M."/>
            <person name="Demura T."/>
            <person name="Dierschke T."/>
            <person name="Dolan L."/>
            <person name="Dorantes-Acosta A.E."/>
            <person name="Eklund D.M."/>
            <person name="Florent S.N."/>
            <person name="Flores-Sandoval E."/>
            <person name="Fujiyama A."/>
            <person name="Fukuzawa H."/>
            <person name="Galik B."/>
            <person name="Grimanelli D."/>
            <person name="Grimwood J."/>
            <person name="Grossniklaus U."/>
            <person name="Hamada T."/>
            <person name="Haseloff J."/>
            <person name="Hetherington A.J."/>
            <person name="Higo A."/>
            <person name="Hirakawa Y."/>
            <person name="Hundley H.N."/>
            <person name="Ikeda Y."/>
            <person name="Inoue K."/>
            <person name="Inoue S.I."/>
            <person name="Ishida S."/>
            <person name="Jia Q."/>
            <person name="Kakita M."/>
            <person name="Kanazawa T."/>
            <person name="Kawai Y."/>
            <person name="Kawashima T."/>
            <person name="Kennedy M."/>
            <person name="Kinose K."/>
            <person name="Kinoshita T."/>
            <person name="Kohara Y."/>
            <person name="Koide E."/>
            <person name="Komatsu K."/>
            <person name="Kopischke S."/>
            <person name="Kubo M."/>
            <person name="Kyozuka J."/>
            <person name="Lagercrantz U."/>
            <person name="Lin S.S."/>
            <person name="Lindquist E."/>
            <person name="Lipzen A.M."/>
            <person name="Lu C.W."/>
            <person name="De Luna E."/>
            <person name="Martienssen R.A."/>
            <person name="Minamino N."/>
            <person name="Mizutani M."/>
            <person name="Mizutani M."/>
            <person name="Mochizuki N."/>
            <person name="Monte I."/>
            <person name="Mosher R."/>
            <person name="Nagasaki H."/>
            <person name="Nakagami H."/>
            <person name="Naramoto S."/>
            <person name="Nishitani K."/>
            <person name="Ohtani M."/>
            <person name="Okamoto T."/>
            <person name="Okumura M."/>
            <person name="Phillips J."/>
            <person name="Pollak B."/>
            <person name="Reinders A."/>
            <person name="Rovekamp M."/>
            <person name="Sano R."/>
            <person name="Sawa S."/>
            <person name="Schmid M.W."/>
            <person name="Shirakawa M."/>
            <person name="Solano R."/>
            <person name="Spunde A."/>
            <person name="Suetsugu N."/>
            <person name="Sugano S."/>
            <person name="Sugiyama A."/>
            <person name="Sun R."/>
            <person name="Suzuki Y."/>
            <person name="Takenaka M."/>
            <person name="Takezawa D."/>
            <person name="Tomogane H."/>
            <person name="Tsuzuki M."/>
            <person name="Ueda T."/>
            <person name="Umeda M."/>
            <person name="Ward J.M."/>
            <person name="Watanabe Y."/>
            <person name="Yazaki K."/>
            <person name="Yokoyama R."/>
            <person name="Yoshitake Y."/>
            <person name="Yotsui I."/>
            <person name="Zachgo S."/>
            <person name="Schmutz J."/>
        </authorList>
    </citation>
    <scope>NUCLEOTIDE SEQUENCE [LARGE SCALE GENOMIC DNA]</scope>
    <source>
        <strain evidence="3">Tak-1</strain>
    </source>
</reference>
<dbReference type="AlphaFoldDB" id="A0A2R6X402"/>
<organism evidence="2 3">
    <name type="scientific">Marchantia polymorpha</name>
    <name type="common">Common liverwort</name>
    <name type="synonym">Marchantia aquatica</name>
    <dbReference type="NCBI Taxonomy" id="3197"/>
    <lineage>
        <taxon>Eukaryota</taxon>
        <taxon>Viridiplantae</taxon>
        <taxon>Streptophyta</taxon>
        <taxon>Embryophyta</taxon>
        <taxon>Marchantiophyta</taxon>
        <taxon>Marchantiopsida</taxon>
        <taxon>Marchantiidae</taxon>
        <taxon>Marchantiales</taxon>
        <taxon>Marchantiaceae</taxon>
        <taxon>Marchantia</taxon>
    </lineage>
</organism>
<evidence type="ECO:0000256" key="1">
    <source>
        <dbReference type="SAM" id="MobiDB-lite"/>
    </source>
</evidence>
<name>A0A2R6X402_MARPO</name>